<reference evidence="2" key="1">
    <citation type="submission" date="2020-02" db="EMBL/GenBank/DDBJ databases">
        <authorList>
            <person name="Meier V. D."/>
        </authorList>
    </citation>
    <scope>NUCLEOTIDE SEQUENCE</scope>
    <source>
        <strain evidence="2">AVDCRST_MAG49</strain>
    </source>
</reference>
<dbReference type="AlphaFoldDB" id="A0A6J4UVA1"/>
<evidence type="ECO:0000256" key="1">
    <source>
        <dbReference type="SAM" id="MobiDB-lite"/>
    </source>
</evidence>
<organism evidence="2">
    <name type="scientific">uncultured Thermomicrobiales bacterium</name>
    <dbReference type="NCBI Taxonomy" id="1645740"/>
    <lineage>
        <taxon>Bacteria</taxon>
        <taxon>Pseudomonadati</taxon>
        <taxon>Thermomicrobiota</taxon>
        <taxon>Thermomicrobia</taxon>
        <taxon>Thermomicrobiales</taxon>
        <taxon>environmental samples</taxon>
    </lineage>
</organism>
<feature type="region of interest" description="Disordered" evidence="1">
    <location>
        <begin position="1"/>
        <end position="61"/>
    </location>
</feature>
<evidence type="ECO:0000313" key="2">
    <source>
        <dbReference type="EMBL" id="CAA9557568.1"/>
    </source>
</evidence>
<sequence>DRDSPVLRRPTASATFSSLAARCPRPDPLRARHRSTSPAPPIPRGRGRSSGDEQRGHRHPL</sequence>
<accession>A0A6J4UVA1</accession>
<name>A0A6J4UVA1_9BACT</name>
<feature type="non-terminal residue" evidence="2">
    <location>
        <position position="61"/>
    </location>
</feature>
<proteinExistence type="predicted"/>
<dbReference type="EMBL" id="CADCWG010000149">
    <property type="protein sequence ID" value="CAA9557568.1"/>
    <property type="molecule type" value="Genomic_DNA"/>
</dbReference>
<protein>
    <submittedName>
        <fullName evidence="2">Uncharacterized protein</fullName>
    </submittedName>
</protein>
<feature type="non-terminal residue" evidence="2">
    <location>
        <position position="1"/>
    </location>
</feature>
<gene>
    <name evidence="2" type="ORF">AVDCRST_MAG49-2226</name>
</gene>